<feature type="region of interest" description="Disordered" evidence="7">
    <location>
        <begin position="746"/>
        <end position="768"/>
    </location>
</feature>
<sequence>ALRLLLLCTAFILPARAAFVKFQNCVDQSIQDIQPLQLQWIPYFVDATFDTSYPNQLQVTLYGNVSGQQVQGTYPPPNSPTWTNDNDTFGKIANIGSGDKFATLFSKFDDLSYSAWDAPAAKFCTHVTQGQCPLGPRFYANPDDPSDLAAFQITHNFGSPYQFSTLAATVTVVSGDTAAQTLACVTANITPAFGSAINNLLTWLPAAILIFKGVATLLAAILSPWGSSDIFRWSSNYGRDEDLLRLVTPGFGDCLQYIQFVVLMGSLTLNYPGFFQPAVSQAAWSLLLFNASYVTGGPGHQSVVDGVYSLTGTYGISQIRQLIGMTAPDDVWACMAVWLAVIAGIIIVLCQIGFFSRWVHLKLTKSSEQDLLPKNIPFTLGNMIRLAFNFFILPIIALSLFQLVIAPVSPTSVIAVAAVLLAVWIVSAIWILRVIFITKPRTLLFDMPALLLYGPLYNTYTDTAAPFAFVPILITFMRGVSFGAVQPSGIAQLVILAVCEICLLIALNGFLPFANYTSNNAYHTTFAAVRLVTIFLSITFIPSLNVSESAKGWIGYTILLLHGCVLVFGFFLNSAMTVVEVAARSFGLAGRDAQTGQARGSILHWRMLKKRQDRPVAPVQRESLASHAAMMRVSDAHRRSGSFSSQQLLNQAGGSPSTHRMSGLDNRSSGGEGMSDSPQAGFVYVPGPDGHGPMYGRTGLKLDGDTFYRPPRKRTMTNDALNPIAENRKSHLSQDSAKLAAVTAIGRGGADSPRPPFLRDRADSGPPSVRTDYAVREVDQVYGQPLNVENTRKLKTGPADPEGPAANAQTWLQGFVGLFGRGKKKDKEAGKGFEVVRSSRMPP</sequence>
<feature type="region of interest" description="Disordered" evidence="7">
    <location>
        <begin position="823"/>
        <end position="843"/>
    </location>
</feature>
<proteinExistence type="inferred from homology"/>
<dbReference type="PANTHER" id="PTHR31145">
    <property type="entry name" value="INTEGRAL MEMBRANE PROTEIN (AFU_ORTHOLOGUE AFUA_7G01610)"/>
    <property type="match status" value="1"/>
</dbReference>
<feature type="transmembrane region" description="Helical" evidence="8">
    <location>
        <begin position="243"/>
        <end position="267"/>
    </location>
</feature>
<feature type="transmembrane region" description="Helical" evidence="8">
    <location>
        <begin position="520"/>
        <end position="541"/>
    </location>
</feature>
<feature type="transmembrane region" description="Helical" evidence="8">
    <location>
        <begin position="493"/>
        <end position="514"/>
    </location>
</feature>
<dbReference type="GeneID" id="54471290"/>
<name>A0A6A6PPA5_9PEZI</name>
<gene>
    <name evidence="11" type="ORF">BDY17DRAFT_235509</name>
</gene>
<comment type="similarity">
    <text evidence="2">Belongs to the transient receptor potential (TRP) ion channel family.</text>
</comment>
<dbReference type="PANTHER" id="PTHR31145:SF6">
    <property type="entry name" value="INTEGRAL MEMBRANE PROTEIN (AFU_ORTHOLOGUE AFUA_7G01610)"/>
    <property type="match status" value="1"/>
</dbReference>
<keyword evidence="3 8" id="KW-0812">Transmembrane</keyword>
<dbReference type="GO" id="GO:0016020">
    <property type="term" value="C:membrane"/>
    <property type="evidence" value="ECO:0007669"/>
    <property type="project" value="UniProtKB-SubCell"/>
</dbReference>
<dbReference type="OrthoDB" id="5312224at2759"/>
<evidence type="ECO:0000256" key="8">
    <source>
        <dbReference type="SAM" id="Phobius"/>
    </source>
</evidence>
<feature type="transmembrane region" description="Helical" evidence="8">
    <location>
        <begin position="412"/>
        <end position="436"/>
    </location>
</feature>
<evidence type="ECO:0000256" key="4">
    <source>
        <dbReference type="ARBA" id="ARBA00022729"/>
    </source>
</evidence>
<feature type="transmembrane region" description="Helical" evidence="8">
    <location>
        <begin position="386"/>
        <end position="406"/>
    </location>
</feature>
<evidence type="ECO:0000256" key="1">
    <source>
        <dbReference type="ARBA" id="ARBA00004141"/>
    </source>
</evidence>
<feature type="domain" description="ML-like" evidence="10">
    <location>
        <begin position="15"/>
        <end position="196"/>
    </location>
</feature>
<feature type="region of interest" description="Disordered" evidence="7">
    <location>
        <begin position="640"/>
        <end position="680"/>
    </location>
</feature>
<feature type="transmembrane region" description="Helical" evidence="8">
    <location>
        <begin position="553"/>
        <end position="572"/>
    </location>
</feature>
<organism evidence="11 12">
    <name type="scientific">Neohortaea acidophila</name>
    <dbReference type="NCBI Taxonomy" id="245834"/>
    <lineage>
        <taxon>Eukaryota</taxon>
        <taxon>Fungi</taxon>
        <taxon>Dikarya</taxon>
        <taxon>Ascomycota</taxon>
        <taxon>Pezizomycotina</taxon>
        <taxon>Dothideomycetes</taxon>
        <taxon>Dothideomycetidae</taxon>
        <taxon>Mycosphaerellales</taxon>
        <taxon>Teratosphaeriaceae</taxon>
        <taxon>Neohortaea</taxon>
    </lineage>
</organism>
<feature type="non-terminal residue" evidence="11">
    <location>
        <position position="1"/>
    </location>
</feature>
<dbReference type="GO" id="GO:0055085">
    <property type="term" value="P:transmembrane transport"/>
    <property type="evidence" value="ECO:0007669"/>
    <property type="project" value="TreeGrafter"/>
</dbReference>
<dbReference type="RefSeq" id="XP_033587843.1">
    <property type="nucleotide sequence ID" value="XM_033730288.1"/>
</dbReference>
<evidence type="ECO:0000256" key="6">
    <source>
        <dbReference type="ARBA" id="ARBA00023136"/>
    </source>
</evidence>
<evidence type="ECO:0000256" key="7">
    <source>
        <dbReference type="SAM" id="MobiDB-lite"/>
    </source>
</evidence>
<keyword evidence="12" id="KW-1185">Reference proteome</keyword>
<evidence type="ECO:0000313" key="11">
    <source>
        <dbReference type="EMBL" id="KAF2481273.1"/>
    </source>
</evidence>
<evidence type="ECO:0000256" key="3">
    <source>
        <dbReference type="ARBA" id="ARBA00022692"/>
    </source>
</evidence>
<evidence type="ECO:0000256" key="2">
    <source>
        <dbReference type="ARBA" id="ARBA00010642"/>
    </source>
</evidence>
<keyword evidence="5 8" id="KW-1133">Transmembrane helix</keyword>
<evidence type="ECO:0000256" key="5">
    <source>
        <dbReference type="ARBA" id="ARBA00022989"/>
    </source>
</evidence>
<feature type="transmembrane region" description="Helical" evidence="8">
    <location>
        <begin position="200"/>
        <end position="222"/>
    </location>
</feature>
<reference evidence="11" key="1">
    <citation type="journal article" date="2020" name="Stud. Mycol.">
        <title>101 Dothideomycetes genomes: a test case for predicting lifestyles and emergence of pathogens.</title>
        <authorList>
            <person name="Haridas S."/>
            <person name="Albert R."/>
            <person name="Binder M."/>
            <person name="Bloem J."/>
            <person name="Labutti K."/>
            <person name="Salamov A."/>
            <person name="Andreopoulos B."/>
            <person name="Baker S."/>
            <person name="Barry K."/>
            <person name="Bills G."/>
            <person name="Bluhm B."/>
            <person name="Cannon C."/>
            <person name="Castanera R."/>
            <person name="Culley D."/>
            <person name="Daum C."/>
            <person name="Ezra D."/>
            <person name="Gonzalez J."/>
            <person name="Henrissat B."/>
            <person name="Kuo A."/>
            <person name="Liang C."/>
            <person name="Lipzen A."/>
            <person name="Lutzoni F."/>
            <person name="Magnuson J."/>
            <person name="Mondo S."/>
            <person name="Nolan M."/>
            <person name="Ohm R."/>
            <person name="Pangilinan J."/>
            <person name="Park H.-J."/>
            <person name="Ramirez L."/>
            <person name="Alfaro M."/>
            <person name="Sun H."/>
            <person name="Tritt A."/>
            <person name="Yoshinaga Y."/>
            <person name="Zwiers L.-H."/>
            <person name="Turgeon B."/>
            <person name="Goodwin S."/>
            <person name="Spatafora J."/>
            <person name="Crous P."/>
            <person name="Grigoriev I."/>
        </authorList>
    </citation>
    <scope>NUCLEOTIDE SEQUENCE</scope>
    <source>
        <strain evidence="11">CBS 113389</strain>
    </source>
</reference>
<dbReference type="InterPro" id="IPR010308">
    <property type="entry name" value="TRP_C"/>
</dbReference>
<feature type="non-terminal residue" evidence="11">
    <location>
        <position position="843"/>
    </location>
</feature>
<dbReference type="EMBL" id="MU001638">
    <property type="protein sequence ID" value="KAF2481273.1"/>
    <property type="molecule type" value="Genomic_DNA"/>
</dbReference>
<protein>
    <recommendedName>
        <fullName evidence="10">ML-like domain-containing protein</fullName>
    </recommendedName>
</protein>
<feature type="compositionally biased region" description="Polar residues" evidence="7">
    <location>
        <begin position="641"/>
        <end position="669"/>
    </location>
</feature>
<evidence type="ECO:0000256" key="9">
    <source>
        <dbReference type="SAM" id="SignalP"/>
    </source>
</evidence>
<evidence type="ECO:0000259" key="10">
    <source>
        <dbReference type="SMART" id="SM01320"/>
    </source>
</evidence>
<dbReference type="InterPro" id="IPR040241">
    <property type="entry name" value="TRP_Flc/Pkd2-like"/>
</dbReference>
<feature type="transmembrane region" description="Helical" evidence="8">
    <location>
        <begin position="335"/>
        <end position="355"/>
    </location>
</feature>
<dbReference type="InterPro" id="IPR032800">
    <property type="entry name" value="TRP_N"/>
</dbReference>
<feature type="signal peptide" evidence="9">
    <location>
        <begin position="1"/>
        <end position="17"/>
    </location>
</feature>
<keyword evidence="4 9" id="KW-0732">Signal</keyword>
<dbReference type="Proteomes" id="UP000799767">
    <property type="component" value="Unassembled WGS sequence"/>
</dbReference>
<keyword evidence="6 8" id="KW-0472">Membrane</keyword>
<comment type="subcellular location">
    <subcellularLocation>
        <location evidence="1">Membrane</location>
        <topology evidence="1">Multi-pass membrane protein</topology>
    </subcellularLocation>
</comment>
<feature type="chain" id="PRO_5025418861" description="ML-like domain-containing protein" evidence="9">
    <location>
        <begin position="18"/>
        <end position="843"/>
    </location>
</feature>
<dbReference type="Pfam" id="PF06011">
    <property type="entry name" value="TRP"/>
    <property type="match status" value="1"/>
</dbReference>
<dbReference type="Pfam" id="PF14558">
    <property type="entry name" value="TRP_N"/>
    <property type="match status" value="1"/>
</dbReference>
<dbReference type="SMART" id="SM01320">
    <property type="entry name" value="TRP_N"/>
    <property type="match status" value="1"/>
</dbReference>
<evidence type="ECO:0000313" key="12">
    <source>
        <dbReference type="Proteomes" id="UP000799767"/>
    </source>
</evidence>
<dbReference type="AlphaFoldDB" id="A0A6A6PPA5"/>
<accession>A0A6A6PPA5</accession>